<sequence length="113" mass="13129">MQSHALNYPRHLKTKMFIKRIQSKVLGIKLECFSSRKTLTQSPALVVVPILRAFSSRKGSSKLPQIPRRRHSILPDRLTALQQSNNTILHSRTEWKHSYSHWSTRSLTDFFSS</sequence>
<protein>
    <submittedName>
        <fullName evidence="1">Uncharacterized protein</fullName>
    </submittedName>
</protein>
<reference evidence="1" key="1">
    <citation type="journal article" date="2017" name="Parasit. Vectors">
        <title>Sialotranscriptomics of Rhipicephalus zambeziensis reveals intricate expression profiles of secretory proteins and suggests tight temporal transcriptional regulation during blood-feeding.</title>
        <authorList>
            <person name="de Castro M.H."/>
            <person name="de Klerk D."/>
            <person name="Pienaar R."/>
            <person name="Rees D.J.G."/>
            <person name="Mans B.J."/>
        </authorList>
    </citation>
    <scope>NUCLEOTIDE SEQUENCE</scope>
    <source>
        <tissue evidence="1">Salivary glands</tissue>
    </source>
</reference>
<name>A0A224Y5J0_9ACAR</name>
<proteinExistence type="predicted"/>
<accession>A0A224Y5J0</accession>
<dbReference type="EMBL" id="GFPF01001682">
    <property type="protein sequence ID" value="MAA12828.1"/>
    <property type="molecule type" value="Transcribed_RNA"/>
</dbReference>
<evidence type="ECO:0000313" key="1">
    <source>
        <dbReference type="EMBL" id="MAA12828.1"/>
    </source>
</evidence>
<organism evidence="1">
    <name type="scientific">Rhipicephalus zambeziensis</name>
    <dbReference type="NCBI Taxonomy" id="60191"/>
    <lineage>
        <taxon>Eukaryota</taxon>
        <taxon>Metazoa</taxon>
        <taxon>Ecdysozoa</taxon>
        <taxon>Arthropoda</taxon>
        <taxon>Chelicerata</taxon>
        <taxon>Arachnida</taxon>
        <taxon>Acari</taxon>
        <taxon>Parasitiformes</taxon>
        <taxon>Ixodida</taxon>
        <taxon>Ixodoidea</taxon>
        <taxon>Ixodidae</taxon>
        <taxon>Rhipicephalinae</taxon>
        <taxon>Rhipicephalus</taxon>
        <taxon>Rhipicephalus</taxon>
    </lineage>
</organism>
<dbReference type="AlphaFoldDB" id="A0A224Y5J0"/>